<gene>
    <name evidence="2" type="ORF">GCM10009863_44530</name>
</gene>
<name>A0ABN3QG19_9ACTN</name>
<reference evidence="2 3" key="1">
    <citation type="journal article" date="2019" name="Int. J. Syst. Evol. Microbiol.">
        <title>The Global Catalogue of Microorganisms (GCM) 10K type strain sequencing project: providing services to taxonomists for standard genome sequencing and annotation.</title>
        <authorList>
            <consortium name="The Broad Institute Genomics Platform"/>
            <consortium name="The Broad Institute Genome Sequencing Center for Infectious Disease"/>
            <person name="Wu L."/>
            <person name="Ma J."/>
        </authorList>
    </citation>
    <scope>NUCLEOTIDE SEQUENCE [LARGE SCALE GENOMIC DNA]</scope>
    <source>
        <strain evidence="2 3">JCM 16373</strain>
    </source>
</reference>
<organism evidence="2 3">
    <name type="scientific">Streptomyces axinellae</name>
    <dbReference type="NCBI Taxonomy" id="552788"/>
    <lineage>
        <taxon>Bacteria</taxon>
        <taxon>Bacillati</taxon>
        <taxon>Actinomycetota</taxon>
        <taxon>Actinomycetes</taxon>
        <taxon>Kitasatosporales</taxon>
        <taxon>Streptomycetaceae</taxon>
        <taxon>Streptomyces</taxon>
    </lineage>
</organism>
<evidence type="ECO:0000313" key="2">
    <source>
        <dbReference type="EMBL" id="GAA2625029.1"/>
    </source>
</evidence>
<dbReference type="Proteomes" id="UP001501447">
    <property type="component" value="Unassembled WGS sequence"/>
</dbReference>
<evidence type="ECO:0008006" key="4">
    <source>
        <dbReference type="Google" id="ProtNLM"/>
    </source>
</evidence>
<comment type="caution">
    <text evidence="2">The sequence shown here is derived from an EMBL/GenBank/DDBJ whole genome shotgun (WGS) entry which is preliminary data.</text>
</comment>
<proteinExistence type="predicted"/>
<feature type="compositionally biased region" description="Pro residues" evidence="1">
    <location>
        <begin position="410"/>
        <end position="429"/>
    </location>
</feature>
<accession>A0ABN3QG19</accession>
<evidence type="ECO:0000256" key="1">
    <source>
        <dbReference type="SAM" id="MobiDB-lite"/>
    </source>
</evidence>
<dbReference type="EMBL" id="BAAARJ010000014">
    <property type="protein sequence ID" value="GAA2625029.1"/>
    <property type="molecule type" value="Genomic_DNA"/>
</dbReference>
<keyword evidence="3" id="KW-1185">Reference proteome</keyword>
<protein>
    <recommendedName>
        <fullName evidence="4">PE-PGRS family protein</fullName>
    </recommendedName>
</protein>
<sequence>MDTLHDPPEWPWPAGRHSELADPVLTVRQLSRFENLGRRPPLQVDNAHVCVTRKHTYDTYLPPRRPQLAGKRYVAVYAVDVGVHPVRAGLRFPSDNDALEFGADIELRWQVHDPALFVESGHRDVPNLLLGDLQQRVRPVLRGFPIQESARAEQSLLHELASGIPLGSAAGLSVRWTVRLRRDEANITHQQRLQAIEHTGVESLQAARSGLPADTAQDARARHQDQLQAERTLLYGQQQHELAMRQLQWDHERALLTSRQGAELQESEVAKIEFYQHYLEKNGAAAWALHLAEHPEDSRLVMEHLRQDQLRYLRSQVDVAKEVLGSDRAEAHELEGLQLAMLHTVKALQAEGQIMTMPGETPSPAADSGGRPAPFLPGAPDRTPSRKADIAAEDSPAEARTLPTRTPDAPDIPPLPHGAPPPRWSPPPAFAAERSPGADDGPATGGDGA</sequence>
<evidence type="ECO:0000313" key="3">
    <source>
        <dbReference type="Proteomes" id="UP001501447"/>
    </source>
</evidence>
<feature type="region of interest" description="Disordered" evidence="1">
    <location>
        <begin position="356"/>
        <end position="449"/>
    </location>
</feature>
<dbReference type="RefSeq" id="WP_344568092.1">
    <property type="nucleotide sequence ID" value="NZ_BAAARJ010000014.1"/>
</dbReference>